<dbReference type="Gene3D" id="2.60.120.920">
    <property type="match status" value="1"/>
</dbReference>
<dbReference type="InterPro" id="IPR011333">
    <property type="entry name" value="SKP1/BTB/POZ_sf"/>
</dbReference>
<reference evidence="1" key="1">
    <citation type="journal article" date="2012" name="Proc. Natl. Acad. Sci. U.S.A.">
        <title>Antigenic diversity is generated by distinct evolutionary mechanisms in African trypanosome species.</title>
        <authorList>
            <person name="Jackson A.P."/>
            <person name="Berry A."/>
            <person name="Aslett M."/>
            <person name="Allison H.C."/>
            <person name="Burton P."/>
            <person name="Vavrova-Anderson J."/>
            <person name="Brown R."/>
            <person name="Browne H."/>
            <person name="Corton N."/>
            <person name="Hauser H."/>
            <person name="Gamble J."/>
            <person name="Gilderthorp R."/>
            <person name="Marcello L."/>
            <person name="McQuillan J."/>
            <person name="Otto T.D."/>
            <person name="Quail M.A."/>
            <person name="Sanders M.J."/>
            <person name="van Tonder A."/>
            <person name="Ginger M.L."/>
            <person name="Field M.C."/>
            <person name="Barry J.D."/>
            <person name="Hertz-Fowler C."/>
            <person name="Berriman M."/>
        </authorList>
    </citation>
    <scope>NUCLEOTIDE SEQUENCE</scope>
    <source>
        <strain evidence="1">Y486</strain>
    </source>
</reference>
<dbReference type="EMBL" id="HE573020">
    <property type="protein sequence ID" value="CCC47788.1"/>
    <property type="molecule type" value="Genomic_DNA"/>
</dbReference>
<organism evidence="1">
    <name type="scientific">Trypanosoma vivax (strain Y486)</name>
    <dbReference type="NCBI Taxonomy" id="1055687"/>
    <lineage>
        <taxon>Eukaryota</taxon>
        <taxon>Discoba</taxon>
        <taxon>Euglenozoa</taxon>
        <taxon>Kinetoplastea</taxon>
        <taxon>Metakinetoplastina</taxon>
        <taxon>Trypanosomatida</taxon>
        <taxon>Trypanosomatidae</taxon>
        <taxon>Trypanosoma</taxon>
        <taxon>Duttonella</taxon>
    </lineage>
</organism>
<accession>G0TV01</accession>
<dbReference type="SUPFAM" id="SSF49899">
    <property type="entry name" value="Concanavalin A-like lectins/glucanases"/>
    <property type="match status" value="1"/>
</dbReference>
<dbReference type="InterPro" id="IPR013320">
    <property type="entry name" value="ConA-like_dom_sf"/>
</dbReference>
<dbReference type="SUPFAM" id="SSF54695">
    <property type="entry name" value="POZ domain"/>
    <property type="match status" value="1"/>
</dbReference>
<evidence type="ECO:0008006" key="2">
    <source>
        <dbReference type="Google" id="ProtNLM"/>
    </source>
</evidence>
<name>G0TV01_TRYVY</name>
<dbReference type="VEuPathDB" id="TriTrypDB:TvY486_0404560"/>
<proteinExistence type="predicted"/>
<sequence>MQADSDEEAAVACSASILQTAPQNVASVISNSSITRFTQLSHELNKLLEFEATVPDVITFRVDGKLFSVHRSTLLKDPQSVLFVMVERHFRSRNAGDIVDIPGKDANLFGMLLKVLRGYKNPVPEVYREACETEALFYGLTRSWGLQYPLASMGPFRPLSLGDRLFSDVVCATASPYYATGIHCITFQIERCENMALGVMACGTRLPEAESVRYCEGLALYWSDGHLTRNFGVHTTEVTGCSFRVGKKVRVELNCRERMVKWFLSHEKYVSVTHIPPNTSFAFVAVMVKSSEVKIVKS</sequence>
<evidence type="ECO:0000313" key="1">
    <source>
        <dbReference type="EMBL" id="CCC47788.1"/>
    </source>
</evidence>
<dbReference type="InterPro" id="IPR043136">
    <property type="entry name" value="B30.2/SPRY_sf"/>
</dbReference>
<dbReference type="Gene3D" id="3.30.710.10">
    <property type="entry name" value="Potassium Channel Kv1.1, Chain A"/>
    <property type="match status" value="1"/>
</dbReference>
<dbReference type="AlphaFoldDB" id="G0TV01"/>
<gene>
    <name evidence="1" type="ORF">TVY486_0404560</name>
</gene>
<protein>
    <recommendedName>
        <fullName evidence="2">BTB domain-containing protein</fullName>
    </recommendedName>
</protein>